<reference evidence="3 4" key="1">
    <citation type="submission" date="2016-10" db="EMBL/GenBank/DDBJ databases">
        <authorList>
            <person name="de Groot N.N."/>
        </authorList>
    </citation>
    <scope>NUCLEOTIDE SEQUENCE [LARGE SCALE GENOMIC DNA]</scope>
    <source>
        <strain evidence="3 4">CGMCC 1.6502</strain>
    </source>
</reference>
<keyword evidence="4" id="KW-1185">Reference proteome</keyword>
<dbReference type="STRING" id="407036.SAMN05216243_2026"/>
<feature type="compositionally biased region" description="Polar residues" evidence="1">
    <location>
        <begin position="25"/>
        <end position="34"/>
    </location>
</feature>
<protein>
    <submittedName>
        <fullName evidence="3">DNA-directed RNA polymerase subunit beta</fullName>
    </submittedName>
</protein>
<dbReference type="EMBL" id="FNFL01000003">
    <property type="protein sequence ID" value="SDK14638.1"/>
    <property type="molecule type" value="Genomic_DNA"/>
</dbReference>
<keyword evidence="3" id="KW-0804">Transcription</keyword>
<evidence type="ECO:0000313" key="3">
    <source>
        <dbReference type="EMBL" id="SDK14638.1"/>
    </source>
</evidence>
<keyword evidence="3" id="KW-0240">DNA-directed RNA polymerase</keyword>
<keyword evidence="2" id="KW-1133">Transmembrane helix</keyword>
<sequence length="111" mass="12478">MPTNNPTKEIKQGPAKRKEQKEIQKQSAKQPASTETDKKTEQEQQGAEKKSNQARRRIFPIWLRIVVVLLLSALALILGLMFGYGVLGDGKPTEVLELDTWQHIVDIVTGK</sequence>
<feature type="region of interest" description="Disordered" evidence="1">
    <location>
        <begin position="1"/>
        <end position="53"/>
    </location>
</feature>
<name>A0A1G8ZHX7_9BACI</name>
<organism evidence="3 4">
    <name type="scientific">Sediminibacillus albus</name>
    <dbReference type="NCBI Taxonomy" id="407036"/>
    <lineage>
        <taxon>Bacteria</taxon>
        <taxon>Bacillati</taxon>
        <taxon>Bacillota</taxon>
        <taxon>Bacilli</taxon>
        <taxon>Bacillales</taxon>
        <taxon>Bacillaceae</taxon>
        <taxon>Sediminibacillus</taxon>
    </lineage>
</organism>
<dbReference type="OrthoDB" id="2300232at2"/>
<dbReference type="GO" id="GO:0000428">
    <property type="term" value="C:DNA-directed RNA polymerase complex"/>
    <property type="evidence" value="ECO:0007669"/>
    <property type="project" value="UniProtKB-KW"/>
</dbReference>
<proteinExistence type="predicted"/>
<dbReference type="InterPro" id="IPR024596">
    <property type="entry name" value="RNApol_su_b/EpuA"/>
</dbReference>
<evidence type="ECO:0000256" key="1">
    <source>
        <dbReference type="SAM" id="MobiDB-lite"/>
    </source>
</evidence>
<evidence type="ECO:0000256" key="2">
    <source>
        <dbReference type="SAM" id="Phobius"/>
    </source>
</evidence>
<keyword evidence="2" id="KW-0812">Transmembrane</keyword>
<gene>
    <name evidence="3" type="ORF">SAMN05216243_2026</name>
</gene>
<feature type="transmembrane region" description="Helical" evidence="2">
    <location>
        <begin position="61"/>
        <end position="87"/>
    </location>
</feature>
<dbReference type="Proteomes" id="UP000198694">
    <property type="component" value="Unassembled WGS sequence"/>
</dbReference>
<dbReference type="RefSeq" id="WP_093213630.1">
    <property type="nucleotide sequence ID" value="NZ_FNFL01000003.1"/>
</dbReference>
<evidence type="ECO:0000313" key="4">
    <source>
        <dbReference type="Proteomes" id="UP000198694"/>
    </source>
</evidence>
<feature type="compositionally biased region" description="Basic and acidic residues" evidence="1">
    <location>
        <begin position="35"/>
        <end position="51"/>
    </location>
</feature>
<feature type="compositionally biased region" description="Basic and acidic residues" evidence="1">
    <location>
        <begin position="8"/>
        <end position="24"/>
    </location>
</feature>
<accession>A0A1G8ZHX7</accession>
<dbReference type="AlphaFoldDB" id="A0A1G8ZHX7"/>
<dbReference type="Pfam" id="PF11772">
    <property type="entry name" value="EpuA"/>
    <property type="match status" value="1"/>
</dbReference>
<keyword evidence="2" id="KW-0472">Membrane</keyword>